<dbReference type="Gene3D" id="3.30.1060.10">
    <property type="entry name" value="Peptide methionine sulphoxide reductase MsrA"/>
    <property type="match status" value="1"/>
</dbReference>
<evidence type="ECO:0000256" key="2">
    <source>
        <dbReference type="ARBA" id="ARBA00047806"/>
    </source>
</evidence>
<keyword evidence="1 4" id="KW-0560">Oxidoreductase</keyword>
<dbReference type="GO" id="GO:0008113">
    <property type="term" value="F:peptide-methionine (S)-S-oxide reductase activity"/>
    <property type="evidence" value="ECO:0007669"/>
    <property type="project" value="UniProtKB-UniRule"/>
</dbReference>
<name>A0A154W2C4_9PROT</name>
<reference evidence="7 8" key="1">
    <citation type="submission" date="2015-12" db="EMBL/GenBank/DDBJ databases">
        <title>Genome sequence of Oceanibaculum pacificum MCCC 1A02656.</title>
        <authorList>
            <person name="Lu L."/>
            <person name="Lai Q."/>
            <person name="Shao Z."/>
            <person name="Qian P."/>
        </authorList>
    </citation>
    <scope>NUCLEOTIDE SEQUENCE [LARGE SCALE GENOMIC DNA]</scope>
    <source>
        <strain evidence="7 8">MCCC 1A02656</strain>
    </source>
</reference>
<dbReference type="SUPFAM" id="SSF55068">
    <property type="entry name" value="Peptide methionine sulfoxide reductase"/>
    <property type="match status" value="1"/>
</dbReference>
<dbReference type="InterPro" id="IPR036509">
    <property type="entry name" value="Met_Sox_Rdtase_MsrA_sf"/>
</dbReference>
<organism evidence="7 8">
    <name type="scientific">Oceanibaculum pacificum</name>
    <dbReference type="NCBI Taxonomy" id="580166"/>
    <lineage>
        <taxon>Bacteria</taxon>
        <taxon>Pseudomonadati</taxon>
        <taxon>Pseudomonadota</taxon>
        <taxon>Alphaproteobacteria</taxon>
        <taxon>Rhodospirillales</taxon>
        <taxon>Oceanibaculaceae</taxon>
        <taxon>Oceanibaculum</taxon>
    </lineage>
</organism>
<sequence>MTIDPWSFPDPEQDLPPAPPPAKAVLAGGCFWCTEAVYAELEGVLSLRPGYAGGTAETADYRTVCTGATDHAEVIEITYDPTRVSYGRLLKLFFSIAHDPTQKDRQGADIGRQYRSAIFYANAGERQVAEAYIRQIERDGLFDAPIETTLEPLTAFYEAEDYHHGYAARNPNQPYIRAVSTPKVEKLRKLLKGQAVRPG</sequence>
<evidence type="ECO:0000256" key="5">
    <source>
        <dbReference type="SAM" id="MobiDB-lite"/>
    </source>
</evidence>
<evidence type="ECO:0000256" key="1">
    <source>
        <dbReference type="ARBA" id="ARBA00023002"/>
    </source>
</evidence>
<comment type="caution">
    <text evidence="7">The sequence shown here is derived from an EMBL/GenBank/DDBJ whole genome shotgun (WGS) entry which is preliminary data.</text>
</comment>
<dbReference type="Pfam" id="PF01625">
    <property type="entry name" value="PMSR"/>
    <property type="match status" value="1"/>
</dbReference>
<feature type="domain" description="Peptide methionine sulphoxide reductase MsrA" evidence="6">
    <location>
        <begin position="23"/>
        <end position="175"/>
    </location>
</feature>
<comment type="similarity">
    <text evidence="4">Belongs to the MsrA Met sulfoxide reductase family.</text>
</comment>
<evidence type="ECO:0000313" key="8">
    <source>
        <dbReference type="Proteomes" id="UP000076400"/>
    </source>
</evidence>
<keyword evidence="8" id="KW-1185">Reference proteome</keyword>
<dbReference type="EC" id="1.8.4.11" evidence="4"/>
<dbReference type="PANTHER" id="PTHR43774:SF1">
    <property type="entry name" value="PEPTIDE METHIONINE SULFOXIDE REDUCTASE MSRA 2"/>
    <property type="match status" value="1"/>
</dbReference>
<proteinExistence type="inferred from homology"/>
<dbReference type="Proteomes" id="UP000076400">
    <property type="component" value="Unassembled WGS sequence"/>
</dbReference>
<feature type="region of interest" description="Disordered" evidence="5">
    <location>
        <begin position="1"/>
        <end position="20"/>
    </location>
</feature>
<comment type="catalytic activity">
    <reaction evidence="2 4">
        <text>L-methionyl-[protein] + [thioredoxin]-disulfide + H2O = L-methionyl-(S)-S-oxide-[protein] + [thioredoxin]-dithiol</text>
        <dbReference type="Rhea" id="RHEA:14217"/>
        <dbReference type="Rhea" id="RHEA-COMP:10698"/>
        <dbReference type="Rhea" id="RHEA-COMP:10700"/>
        <dbReference type="Rhea" id="RHEA-COMP:12313"/>
        <dbReference type="Rhea" id="RHEA-COMP:12315"/>
        <dbReference type="ChEBI" id="CHEBI:15377"/>
        <dbReference type="ChEBI" id="CHEBI:16044"/>
        <dbReference type="ChEBI" id="CHEBI:29950"/>
        <dbReference type="ChEBI" id="CHEBI:44120"/>
        <dbReference type="ChEBI" id="CHEBI:50058"/>
        <dbReference type="EC" id="1.8.4.11"/>
    </reaction>
</comment>
<dbReference type="InterPro" id="IPR002569">
    <property type="entry name" value="Met_Sox_Rdtase_MsrA_dom"/>
</dbReference>
<comment type="function">
    <text evidence="4">Has an important function as a repair enzyme for proteins that have been inactivated by oxidation. Catalyzes the reversible oxidation-reduction of methionine sulfoxide in proteins to methionine.</text>
</comment>
<feature type="active site" evidence="4">
    <location>
        <position position="30"/>
    </location>
</feature>
<evidence type="ECO:0000259" key="6">
    <source>
        <dbReference type="Pfam" id="PF01625"/>
    </source>
</evidence>
<evidence type="ECO:0000256" key="4">
    <source>
        <dbReference type="HAMAP-Rule" id="MF_01401"/>
    </source>
</evidence>
<dbReference type="AlphaFoldDB" id="A0A154W2C4"/>
<gene>
    <name evidence="4" type="primary">msrA</name>
    <name evidence="7" type="ORF">AUP43_10005</name>
</gene>
<dbReference type="PANTHER" id="PTHR43774">
    <property type="entry name" value="PEPTIDE METHIONINE SULFOXIDE REDUCTASE"/>
    <property type="match status" value="1"/>
</dbReference>
<evidence type="ECO:0000313" key="7">
    <source>
        <dbReference type="EMBL" id="KZD07619.1"/>
    </source>
</evidence>
<evidence type="ECO:0000256" key="3">
    <source>
        <dbReference type="ARBA" id="ARBA00048782"/>
    </source>
</evidence>
<dbReference type="STRING" id="580166.AUP43_10005"/>
<comment type="catalytic activity">
    <reaction evidence="3 4">
        <text>[thioredoxin]-disulfide + L-methionine + H2O = L-methionine (S)-S-oxide + [thioredoxin]-dithiol</text>
        <dbReference type="Rhea" id="RHEA:19993"/>
        <dbReference type="Rhea" id="RHEA-COMP:10698"/>
        <dbReference type="Rhea" id="RHEA-COMP:10700"/>
        <dbReference type="ChEBI" id="CHEBI:15377"/>
        <dbReference type="ChEBI" id="CHEBI:29950"/>
        <dbReference type="ChEBI" id="CHEBI:50058"/>
        <dbReference type="ChEBI" id="CHEBI:57844"/>
        <dbReference type="ChEBI" id="CHEBI:58772"/>
        <dbReference type="EC" id="1.8.4.11"/>
    </reaction>
</comment>
<dbReference type="NCBIfam" id="TIGR00401">
    <property type="entry name" value="msrA"/>
    <property type="match status" value="1"/>
</dbReference>
<accession>A0A154W2C4</accession>
<dbReference type="HAMAP" id="MF_01401">
    <property type="entry name" value="MsrA"/>
    <property type="match status" value="1"/>
</dbReference>
<dbReference type="EMBL" id="LPXN01000114">
    <property type="protein sequence ID" value="KZD07619.1"/>
    <property type="molecule type" value="Genomic_DNA"/>
</dbReference>
<protein>
    <recommendedName>
        <fullName evidence="4">Peptide methionine sulfoxide reductase MsrA</fullName>
        <shortName evidence="4">Protein-methionine-S-oxide reductase</shortName>
        <ecNumber evidence="4">1.8.4.11</ecNumber>
    </recommendedName>
    <alternativeName>
        <fullName evidence="4">Peptide-methionine (S)-S-oxide reductase</fullName>
        <shortName evidence="4">Peptide Met(O) reductase</shortName>
    </alternativeName>
</protein>
<dbReference type="GO" id="GO:0033744">
    <property type="term" value="F:L-methionine:thioredoxin-disulfide S-oxidoreductase activity"/>
    <property type="evidence" value="ECO:0007669"/>
    <property type="project" value="RHEA"/>
</dbReference>